<keyword evidence="2" id="KW-1185">Reference proteome</keyword>
<gene>
    <name evidence="1" type="ORF">ACI2L5_24770</name>
</gene>
<evidence type="ECO:0000313" key="1">
    <source>
        <dbReference type="EMBL" id="MFK4268128.1"/>
    </source>
</evidence>
<dbReference type="Proteomes" id="UP001620295">
    <property type="component" value="Unassembled WGS sequence"/>
</dbReference>
<proteinExistence type="predicted"/>
<dbReference type="RefSeq" id="WP_404747149.1">
    <property type="nucleotide sequence ID" value="NZ_JBJDQH010000008.1"/>
</dbReference>
<accession>A0ABW8LQE1</accession>
<dbReference type="EMBL" id="JBJDQH010000008">
    <property type="protein sequence ID" value="MFK4268128.1"/>
    <property type="molecule type" value="Genomic_DNA"/>
</dbReference>
<sequence length="104" mass="11049">MNRPALELPGDDVGAVIENPFNGVLCWLIAPGAAAAWDMNALPSIQVWGATAYIEVPSVDSRRGPGVRWRVPPRDRHLTDPAPLFAALKITASAALGPRQGAIQ</sequence>
<comment type="caution">
    <text evidence="1">The sequence shown here is derived from an EMBL/GenBank/DDBJ whole genome shotgun (WGS) entry which is preliminary data.</text>
</comment>
<reference evidence="1 2" key="1">
    <citation type="submission" date="2024-11" db="EMBL/GenBank/DDBJ databases">
        <title>The Natural Products Discovery Center: Release of the First 8490 Sequenced Strains for Exploring Actinobacteria Biosynthetic Diversity.</title>
        <authorList>
            <person name="Kalkreuter E."/>
            <person name="Kautsar S.A."/>
            <person name="Yang D."/>
            <person name="Bader C.D."/>
            <person name="Teijaro C.N."/>
            <person name="Fluegel L."/>
            <person name="Davis C.M."/>
            <person name="Simpson J.R."/>
            <person name="Lauterbach L."/>
            <person name="Steele A.D."/>
            <person name="Gui C."/>
            <person name="Meng S."/>
            <person name="Li G."/>
            <person name="Viehrig K."/>
            <person name="Ye F."/>
            <person name="Su P."/>
            <person name="Kiefer A.F."/>
            <person name="Nichols A."/>
            <person name="Cepeda A.J."/>
            <person name="Yan W."/>
            <person name="Fan B."/>
            <person name="Jiang Y."/>
            <person name="Adhikari A."/>
            <person name="Zheng C.-J."/>
            <person name="Schuster L."/>
            <person name="Cowan T.M."/>
            <person name="Smanski M.J."/>
            <person name="Chevrette M.G."/>
            <person name="De Carvalho L.P.S."/>
            <person name="Shen B."/>
        </authorList>
    </citation>
    <scope>NUCLEOTIDE SEQUENCE [LARGE SCALE GENOMIC DNA]</scope>
    <source>
        <strain evidence="1 2">NPDC020863</strain>
    </source>
</reference>
<organism evidence="1 2">
    <name type="scientific">Streptomyces milbemycinicus</name>
    <dbReference type="NCBI Taxonomy" id="476552"/>
    <lineage>
        <taxon>Bacteria</taxon>
        <taxon>Bacillati</taxon>
        <taxon>Actinomycetota</taxon>
        <taxon>Actinomycetes</taxon>
        <taxon>Kitasatosporales</taxon>
        <taxon>Streptomycetaceae</taxon>
        <taxon>Streptomyces</taxon>
    </lineage>
</organism>
<evidence type="ECO:0000313" key="2">
    <source>
        <dbReference type="Proteomes" id="UP001620295"/>
    </source>
</evidence>
<protein>
    <submittedName>
        <fullName evidence="1">Uncharacterized protein</fullName>
    </submittedName>
</protein>
<name>A0ABW8LQE1_9ACTN</name>